<keyword evidence="1" id="KW-1133">Transmembrane helix</keyword>
<feature type="transmembrane region" description="Helical" evidence="1">
    <location>
        <begin position="114"/>
        <end position="133"/>
    </location>
</feature>
<keyword evidence="3" id="KW-1185">Reference proteome</keyword>
<dbReference type="PANTHER" id="PTHR36340:SF1">
    <property type="entry name" value="NAD(P)H DEHYDROGENASE SUBUNIT CRR3, CHLOROPLASTIC-RELATED"/>
    <property type="match status" value="1"/>
</dbReference>
<evidence type="ECO:0000313" key="3">
    <source>
        <dbReference type="Proteomes" id="UP000623129"/>
    </source>
</evidence>
<reference evidence="2" key="1">
    <citation type="submission" date="2020-01" db="EMBL/GenBank/DDBJ databases">
        <title>Genome sequence of Kobresia littledalei, the first chromosome-level genome in the family Cyperaceae.</title>
        <authorList>
            <person name="Qu G."/>
        </authorList>
    </citation>
    <scope>NUCLEOTIDE SEQUENCE</scope>
    <source>
        <strain evidence="2">C.B.Clarke</strain>
        <tissue evidence="2">Leaf</tissue>
    </source>
</reference>
<proteinExistence type="predicted"/>
<name>A0A833W3E7_9POAL</name>
<organism evidence="2 3">
    <name type="scientific">Carex littledalei</name>
    <dbReference type="NCBI Taxonomy" id="544730"/>
    <lineage>
        <taxon>Eukaryota</taxon>
        <taxon>Viridiplantae</taxon>
        <taxon>Streptophyta</taxon>
        <taxon>Embryophyta</taxon>
        <taxon>Tracheophyta</taxon>
        <taxon>Spermatophyta</taxon>
        <taxon>Magnoliopsida</taxon>
        <taxon>Liliopsida</taxon>
        <taxon>Poales</taxon>
        <taxon>Cyperaceae</taxon>
        <taxon>Cyperoideae</taxon>
        <taxon>Cariceae</taxon>
        <taxon>Carex</taxon>
        <taxon>Carex subgen. Euthyceras</taxon>
    </lineage>
</organism>
<dbReference type="EMBL" id="SWLB01000001">
    <property type="protein sequence ID" value="KAF3341939.1"/>
    <property type="molecule type" value="Genomic_DNA"/>
</dbReference>
<keyword evidence="1" id="KW-0472">Membrane</keyword>
<protein>
    <submittedName>
        <fullName evidence="2">NAD(P)H dehydrogenase subunit CRR3</fullName>
    </submittedName>
</protein>
<dbReference type="Proteomes" id="UP000623129">
    <property type="component" value="Unassembled WGS sequence"/>
</dbReference>
<accession>A0A833W3E7</accession>
<dbReference type="GO" id="GO:0010598">
    <property type="term" value="C:NAD(P)H dehydrogenase complex (plastoquinone)"/>
    <property type="evidence" value="ECO:0007669"/>
    <property type="project" value="InterPro"/>
</dbReference>
<dbReference type="OrthoDB" id="786513at2759"/>
<dbReference type="AlphaFoldDB" id="A0A833W3E7"/>
<dbReference type="GO" id="GO:0009773">
    <property type="term" value="P:photosynthetic electron transport in photosystem I"/>
    <property type="evidence" value="ECO:0007669"/>
    <property type="project" value="InterPro"/>
</dbReference>
<evidence type="ECO:0000256" key="1">
    <source>
        <dbReference type="SAM" id="Phobius"/>
    </source>
</evidence>
<dbReference type="InterPro" id="IPR038931">
    <property type="entry name" value="CRR3"/>
</dbReference>
<dbReference type="PANTHER" id="PTHR36340">
    <property type="entry name" value="NAD(P)H DEHYDROGENASE SUBUNIT CRR3, CHLOROPLASTIC-RELATED"/>
    <property type="match status" value="1"/>
</dbReference>
<sequence length="143" mass="15821">MAFTISQLIKPRSTTIITASSAKPKPIRMVPFQSNKSQPSISDIERAIGIQPDANVKSPSDLNSSFMDLIESSPIGREGSTERAIREVAEKFTDHAEAHTASVHRFVLELFMKILPLWLLVLAVASGFIKLPFNVPFIDDLIM</sequence>
<keyword evidence="1" id="KW-0812">Transmembrane</keyword>
<gene>
    <name evidence="2" type="ORF">FCM35_KLT00577</name>
</gene>
<dbReference type="GO" id="GO:0009535">
    <property type="term" value="C:chloroplast thylakoid membrane"/>
    <property type="evidence" value="ECO:0007669"/>
    <property type="project" value="InterPro"/>
</dbReference>
<comment type="caution">
    <text evidence="2">The sequence shown here is derived from an EMBL/GenBank/DDBJ whole genome shotgun (WGS) entry which is preliminary data.</text>
</comment>
<evidence type="ECO:0000313" key="2">
    <source>
        <dbReference type="EMBL" id="KAF3341939.1"/>
    </source>
</evidence>